<sequence length="314" mass="34926">MTKQQLEGVLAVMKPAGWTSHDVVAKVRRLVGVRRIGHTGTLDPQVTGVLPLCIGRATRMVEYIQELPKQYEATVVIGLATDTEDLSGTVLERVNEVTISEADIRSAISSFLGEIEQVPPMYSAVKVDGKRLYELARKGEQVERKARKVTIHEFELLDMRLDESLPEFSFRVTCSKGTYIRTLCVDIGRKLGFPAAMKELIRTRTGNLSLDDCLTLEQIAELSANGTLAERLIPADQAIGHLPILHLSEKQAVQAAQGQRIRLQAEAELNEVADQAIVRVYDRQENFVGLFQWNEGNRILAPHKIFSEPPTSSV</sequence>
<evidence type="ECO:0000256" key="5">
    <source>
        <dbReference type="HAMAP-Rule" id="MF_01080"/>
    </source>
</evidence>
<dbReference type="HAMAP" id="MF_01080">
    <property type="entry name" value="TruB_bact"/>
    <property type="match status" value="1"/>
</dbReference>
<evidence type="ECO:0000256" key="4">
    <source>
        <dbReference type="ARBA" id="ARBA00023235"/>
    </source>
</evidence>
<proteinExistence type="inferred from homology"/>
<dbReference type="InterPro" id="IPR032819">
    <property type="entry name" value="TruB_C"/>
</dbReference>
<evidence type="ECO:0000259" key="8">
    <source>
        <dbReference type="Pfam" id="PF16198"/>
    </source>
</evidence>
<dbReference type="FunFam" id="3.30.2350.10:FF:000011">
    <property type="entry name" value="tRNA pseudouridine synthase B"/>
    <property type="match status" value="1"/>
</dbReference>
<dbReference type="SUPFAM" id="SSF55120">
    <property type="entry name" value="Pseudouridine synthase"/>
    <property type="match status" value="1"/>
</dbReference>
<reference evidence="9 10" key="1">
    <citation type="submission" date="2019-03" db="EMBL/GenBank/DDBJ databases">
        <authorList>
            <person name="Kim M.K.M."/>
        </authorList>
    </citation>
    <scope>NUCLEOTIDE SEQUENCE [LARGE SCALE GENOMIC DNA]</scope>
    <source>
        <strain evidence="9 10">18JY21-1</strain>
    </source>
</reference>
<keyword evidence="10" id="KW-1185">Reference proteome</keyword>
<comment type="catalytic activity">
    <reaction evidence="1 5">
        <text>uridine(55) in tRNA = pseudouridine(55) in tRNA</text>
        <dbReference type="Rhea" id="RHEA:42532"/>
        <dbReference type="Rhea" id="RHEA-COMP:10101"/>
        <dbReference type="Rhea" id="RHEA-COMP:10102"/>
        <dbReference type="ChEBI" id="CHEBI:65314"/>
        <dbReference type="ChEBI" id="CHEBI:65315"/>
        <dbReference type="EC" id="5.4.99.25"/>
    </reaction>
</comment>
<accession>A0A4R4EJV3</accession>
<feature type="active site" description="Nucleophile" evidence="5">
    <location>
        <position position="43"/>
    </location>
</feature>
<evidence type="ECO:0000256" key="1">
    <source>
        <dbReference type="ARBA" id="ARBA00000385"/>
    </source>
</evidence>
<evidence type="ECO:0000313" key="9">
    <source>
        <dbReference type="EMBL" id="TCZ80007.1"/>
    </source>
</evidence>
<dbReference type="InterPro" id="IPR015240">
    <property type="entry name" value="tRNA_sdUridine_synth_fam1_C"/>
</dbReference>
<name>A0A4R4EJV3_9BACL</name>
<dbReference type="Pfam" id="PF16198">
    <property type="entry name" value="TruB_C_2"/>
    <property type="match status" value="1"/>
</dbReference>
<dbReference type="Gene3D" id="3.30.2350.10">
    <property type="entry name" value="Pseudouridine synthase"/>
    <property type="match status" value="1"/>
</dbReference>
<dbReference type="InterPro" id="IPR002501">
    <property type="entry name" value="PsdUridine_synth_N"/>
</dbReference>
<dbReference type="EMBL" id="SKFG01000002">
    <property type="protein sequence ID" value="TCZ80007.1"/>
    <property type="molecule type" value="Genomic_DNA"/>
</dbReference>
<comment type="similarity">
    <text evidence="2 5">Belongs to the pseudouridine synthase TruB family. Type 1 subfamily.</text>
</comment>
<evidence type="ECO:0000313" key="10">
    <source>
        <dbReference type="Proteomes" id="UP000295418"/>
    </source>
</evidence>
<keyword evidence="4 5" id="KW-0413">Isomerase</keyword>
<evidence type="ECO:0000256" key="3">
    <source>
        <dbReference type="ARBA" id="ARBA00022694"/>
    </source>
</evidence>
<dbReference type="GO" id="GO:0003723">
    <property type="term" value="F:RNA binding"/>
    <property type="evidence" value="ECO:0007669"/>
    <property type="project" value="InterPro"/>
</dbReference>
<comment type="caution">
    <text evidence="9">The sequence shown here is derived from an EMBL/GenBank/DDBJ whole genome shotgun (WGS) entry which is preliminary data.</text>
</comment>
<feature type="domain" description="tRNA pseudouridine synthase II TruB subfamily 1 C-terminal" evidence="7">
    <location>
        <begin position="243"/>
        <end position="299"/>
    </location>
</feature>
<dbReference type="OrthoDB" id="9802309at2"/>
<dbReference type="GO" id="GO:0160148">
    <property type="term" value="F:tRNA pseudouridine(55) synthase activity"/>
    <property type="evidence" value="ECO:0007669"/>
    <property type="project" value="UniProtKB-EC"/>
</dbReference>
<dbReference type="GO" id="GO:1990481">
    <property type="term" value="P:mRNA pseudouridine synthesis"/>
    <property type="evidence" value="ECO:0007669"/>
    <property type="project" value="TreeGrafter"/>
</dbReference>
<dbReference type="GO" id="GO:0031119">
    <property type="term" value="P:tRNA pseudouridine synthesis"/>
    <property type="evidence" value="ECO:0007669"/>
    <property type="project" value="UniProtKB-UniRule"/>
</dbReference>
<protein>
    <recommendedName>
        <fullName evidence="5">tRNA pseudouridine synthase B</fullName>
        <ecNumber evidence="5">5.4.99.25</ecNumber>
    </recommendedName>
    <alternativeName>
        <fullName evidence="5">tRNA pseudouridine(55) synthase</fullName>
        <shortName evidence="5">Psi55 synthase</shortName>
    </alternativeName>
    <alternativeName>
        <fullName evidence="5">tRNA pseudouridylate synthase</fullName>
    </alternativeName>
    <alternativeName>
        <fullName evidence="5">tRNA-uridine isomerase</fullName>
    </alternativeName>
</protein>
<dbReference type="NCBIfam" id="TIGR00431">
    <property type="entry name" value="TruB"/>
    <property type="match status" value="1"/>
</dbReference>
<dbReference type="AlphaFoldDB" id="A0A4R4EJV3"/>
<keyword evidence="3 5" id="KW-0819">tRNA processing</keyword>
<dbReference type="Proteomes" id="UP000295418">
    <property type="component" value="Unassembled WGS sequence"/>
</dbReference>
<organism evidence="9 10">
    <name type="scientific">Paenibacillus albiflavus</name>
    <dbReference type="NCBI Taxonomy" id="2545760"/>
    <lineage>
        <taxon>Bacteria</taxon>
        <taxon>Bacillati</taxon>
        <taxon>Bacillota</taxon>
        <taxon>Bacilli</taxon>
        <taxon>Bacillales</taxon>
        <taxon>Paenibacillaceae</taxon>
        <taxon>Paenibacillus</taxon>
    </lineage>
</organism>
<dbReference type="EC" id="5.4.99.25" evidence="5"/>
<dbReference type="Gene3D" id="2.30.130.10">
    <property type="entry name" value="PUA domain"/>
    <property type="match status" value="1"/>
</dbReference>
<dbReference type="Pfam" id="PF09157">
    <property type="entry name" value="TruB-C_2"/>
    <property type="match status" value="1"/>
</dbReference>
<dbReference type="PANTHER" id="PTHR13767">
    <property type="entry name" value="TRNA-PSEUDOURIDINE SYNTHASE"/>
    <property type="match status" value="1"/>
</dbReference>
<dbReference type="InterPro" id="IPR036974">
    <property type="entry name" value="PUA_sf"/>
</dbReference>
<evidence type="ECO:0000256" key="2">
    <source>
        <dbReference type="ARBA" id="ARBA00005642"/>
    </source>
</evidence>
<evidence type="ECO:0000259" key="6">
    <source>
        <dbReference type="Pfam" id="PF01509"/>
    </source>
</evidence>
<dbReference type="RefSeq" id="WP_132416654.1">
    <property type="nucleotide sequence ID" value="NZ_SKFG01000002.1"/>
</dbReference>
<comment type="function">
    <text evidence="5">Responsible for synthesis of pseudouridine from uracil-55 in the psi GC loop of transfer RNAs.</text>
</comment>
<dbReference type="InterPro" id="IPR014780">
    <property type="entry name" value="tRNA_psdUridine_synth_TruB"/>
</dbReference>
<feature type="domain" description="Pseudouridine synthase II N-terminal" evidence="6">
    <location>
        <begin position="28"/>
        <end position="180"/>
    </location>
</feature>
<dbReference type="CDD" id="cd02573">
    <property type="entry name" value="PseudoU_synth_EcTruB"/>
    <property type="match status" value="1"/>
</dbReference>
<dbReference type="InterPro" id="IPR020103">
    <property type="entry name" value="PsdUridine_synth_cat_dom_sf"/>
</dbReference>
<gene>
    <name evidence="5 9" type="primary">truB</name>
    <name evidence="9" type="ORF">E0485_03860</name>
</gene>
<feature type="domain" description="tRNA pseudouridylate synthase B C-terminal" evidence="8">
    <location>
        <begin position="181"/>
        <end position="238"/>
    </location>
</feature>
<dbReference type="PANTHER" id="PTHR13767:SF2">
    <property type="entry name" value="PSEUDOURIDYLATE SYNTHASE TRUB1"/>
    <property type="match status" value="1"/>
</dbReference>
<evidence type="ECO:0000259" key="7">
    <source>
        <dbReference type="Pfam" id="PF09157"/>
    </source>
</evidence>
<dbReference type="Pfam" id="PF01509">
    <property type="entry name" value="TruB_N"/>
    <property type="match status" value="1"/>
</dbReference>